<gene>
    <name evidence="3" type="ORF">ECRASSUSDP1_LOCUS21498</name>
</gene>
<feature type="region of interest" description="Disordered" evidence="1">
    <location>
        <begin position="1"/>
        <end position="36"/>
    </location>
</feature>
<feature type="compositionally biased region" description="Basic and acidic residues" evidence="1">
    <location>
        <begin position="520"/>
        <end position="533"/>
    </location>
</feature>
<feature type="region of interest" description="Disordered" evidence="1">
    <location>
        <begin position="1349"/>
        <end position="1386"/>
    </location>
</feature>
<feature type="compositionally biased region" description="Low complexity" evidence="1">
    <location>
        <begin position="496"/>
        <end position="513"/>
    </location>
</feature>
<comment type="caution">
    <text evidence="3">The sequence shown here is derived from an EMBL/GenBank/DDBJ whole genome shotgun (WGS) entry which is preliminary data.</text>
</comment>
<evidence type="ECO:0000313" key="3">
    <source>
        <dbReference type="EMBL" id="CAI2380071.1"/>
    </source>
</evidence>
<protein>
    <recommendedName>
        <fullName evidence="2">DUF4378 domain-containing protein</fullName>
    </recommendedName>
</protein>
<feature type="region of interest" description="Disordered" evidence="1">
    <location>
        <begin position="955"/>
        <end position="977"/>
    </location>
</feature>
<dbReference type="InterPro" id="IPR025486">
    <property type="entry name" value="DUF4378"/>
</dbReference>
<feature type="region of interest" description="Disordered" evidence="1">
    <location>
        <begin position="319"/>
        <end position="543"/>
    </location>
</feature>
<dbReference type="EMBL" id="CAMPGE010021980">
    <property type="protein sequence ID" value="CAI2380071.1"/>
    <property type="molecule type" value="Genomic_DNA"/>
</dbReference>
<reference evidence="3" key="1">
    <citation type="submission" date="2023-07" db="EMBL/GenBank/DDBJ databases">
        <authorList>
            <consortium name="AG Swart"/>
            <person name="Singh M."/>
            <person name="Singh A."/>
            <person name="Seah K."/>
            <person name="Emmerich C."/>
        </authorList>
    </citation>
    <scope>NUCLEOTIDE SEQUENCE</scope>
    <source>
        <strain evidence="3">DP1</strain>
    </source>
</reference>
<name>A0AAD1XWZ4_EUPCR</name>
<feature type="domain" description="DUF4378" evidence="2">
    <location>
        <begin position="1553"/>
        <end position="1679"/>
    </location>
</feature>
<feature type="compositionally biased region" description="Basic and acidic residues" evidence="1">
    <location>
        <begin position="1046"/>
        <end position="1093"/>
    </location>
</feature>
<accession>A0AAD1XWZ4</accession>
<evidence type="ECO:0000259" key="2">
    <source>
        <dbReference type="Pfam" id="PF14309"/>
    </source>
</evidence>
<feature type="compositionally biased region" description="Basic residues" evidence="1">
    <location>
        <begin position="469"/>
        <end position="493"/>
    </location>
</feature>
<feature type="compositionally biased region" description="Basic residues" evidence="1">
    <location>
        <begin position="416"/>
        <end position="427"/>
    </location>
</feature>
<feature type="compositionally biased region" description="Basic residues" evidence="1">
    <location>
        <begin position="17"/>
        <end position="28"/>
    </location>
</feature>
<feature type="compositionally biased region" description="Basic and acidic residues" evidence="1">
    <location>
        <begin position="1016"/>
        <end position="1037"/>
    </location>
</feature>
<dbReference type="Pfam" id="PF14309">
    <property type="entry name" value="DUF4378"/>
    <property type="match status" value="1"/>
</dbReference>
<sequence>MNKKSISEPVVKILSPKQKKRKKQKKKNKEKENIENHLRLLQDAGQRAQKNGLLDEKNILDKIIAQKKADLESPNTHNPSDRDIMKMLTEEVSTGIRGLDDDIFNKRILRSESHKKRGANSSRKVPGSPEHNYYTSERMATKLKTIDIERCCEEIMQTIETETKHDTNLKTSNKSNKSYSRIKKISGQVFSPSRSTRLSLISTNDREPRASVKTIEKFNEKVRKANLKMSRRRKSKSSTRKEKVLAKLEKRIPKCGSQPHIRLIDYKDQDSKMKLKRDEEELIENKDESDKKTGIILFSASKTKTDLADTSQHEKINDFNKHQGADEFPNTLEFPDPKEERKSISPSNNERDTSLEKETLEPIYDTSQFKKSTKVLGNKLKKPKIKTKKSSRSKHHRNSVEERKGSRNSSNDSRKNFKSIIKRKKTSITRPLSGGIQKHGLNPKLTQPKHRPRTAKQLDKKLDPDVKSLSKKKLLSPSSSKRHSKKLKKKTVRIAKSGNKKTNSSSKNNRKTSLSPSTEIDDRNAPIRGKDTPWRSPSSQQALDPEIQIHRLNQEYLKEDKELKIIIIQKYMEGFKVFNHIKKVRKEAKLHTMKFSSCSSNTFERATSQADLIKMMKLEKSEEEAERLRQQEREEAKIPKKIPKRSLNKDCSSPKRKPYASINSLLNKSFEDSKNNEIRKSNKKSFSLSLKKRPNTANIKKGKNIKAPAKLPKTPKKLKERVEKTVLIKPEKPNPRKIATKPPTGKKELPIRENTPISKSSLSELLTHNSPMNDIEGFEKYQTLIKKKIKEDCKSDLAEIQQKADKKKRNYDERYKLNKINDLHYTEKMKKIQEWQEKATKKVHTKKKYYLHICGYFKELMRIKDGKVPSQVINFPNADSDSIANSSILEGHVRGGSQHLPSTGRNHIQKGYSLNSSGSRSINQHMSNNKTVSHISDPNGDSLTHRAKNIDIINPHDQSISSKGPIVPPSDMRTPLSIEDDTKIGRKSENLFNYKVKSIEYETALKAEEEKQLKENLEETKENIDKSRQPKEGKDELVGYPSQDEESYKKKIEDFDHFETESNQKEQNQDLQEGEKQVQEKMDFDGKSEDQKSAEIFPNISDKTPNVIDQNTVEIEKGSDEEEQIFQKAEDPKIDENSKKEDIKSSSSSSSQEKEVLITSSRSNIPISDQGEDTLSNNIDNQESPFGVEEKKQNKPEPEVDSDPDNIPQTTVSGGEDNPTTVLLPPRDEKKEEIEDNEKRDDKESKNESDIASTDTINIKDPEKSPSNPISIPNIACVDLTGGTVEPRAKGASRTTDNLIPGPKSNIEKSEMIAEQLLFYLKMELMSNVFPQRVNVSRCRERTEKEILEFEKKSQESAKSNMSEPPENEQKEGNEEDDFPQNKMAIKTDKTTIKSYVNILFEKMKGRELDLIGNLSSPLQRNPLEILMHLQNTFYELEEDEQLPFQQSVLPVDIYLDIERGRRKVEEEALETEKAKARAEHDAQKKLKNKDKEEKEIPKEKSPQEEIPEENKMEETKEKETPKSNEENSDNKDDDSESLSSFTKDEELDTKLFNLKCEWENIHNKAIFDAVNEALDGFRPYGLKGPPLPWSKQSRTLTYKNGDITEIPQITTKIEKKVLDWIGDQDADNPSPNSWEERLAVILANEIEETEPIWTDYEFEETHVKIDMAELILEDLFKEAAEIMTHRKVLPVDKDAIVSDEPTESPNEVTNNPTESPDNPSEV</sequence>
<feature type="compositionally biased region" description="Basic and acidic residues" evidence="1">
    <location>
        <begin position="1473"/>
        <end position="1531"/>
    </location>
</feature>
<feature type="compositionally biased region" description="Basic and acidic residues" evidence="1">
    <location>
        <begin position="456"/>
        <end position="468"/>
    </location>
</feature>
<feature type="compositionally biased region" description="Basic residues" evidence="1">
    <location>
        <begin position="379"/>
        <end position="397"/>
    </location>
</feature>
<feature type="compositionally biased region" description="Basic and acidic residues" evidence="1">
    <location>
        <begin position="1188"/>
        <end position="1198"/>
    </location>
</feature>
<feature type="region of interest" description="Disordered" evidence="1">
    <location>
        <begin position="1693"/>
        <end position="1723"/>
    </location>
</feature>
<dbReference type="Proteomes" id="UP001295684">
    <property type="component" value="Unassembled WGS sequence"/>
</dbReference>
<organism evidence="3 4">
    <name type="scientific">Euplotes crassus</name>
    <dbReference type="NCBI Taxonomy" id="5936"/>
    <lineage>
        <taxon>Eukaryota</taxon>
        <taxon>Sar</taxon>
        <taxon>Alveolata</taxon>
        <taxon>Ciliophora</taxon>
        <taxon>Intramacronucleata</taxon>
        <taxon>Spirotrichea</taxon>
        <taxon>Hypotrichia</taxon>
        <taxon>Euplotida</taxon>
        <taxon>Euplotidae</taxon>
        <taxon>Moneuplotes</taxon>
    </lineage>
</organism>
<feature type="region of interest" description="Disordered" evidence="1">
    <location>
        <begin position="1473"/>
        <end position="1543"/>
    </location>
</feature>
<feature type="compositionally biased region" description="Polar residues" evidence="1">
    <location>
        <begin position="1101"/>
        <end position="1113"/>
    </location>
</feature>
<feature type="region of interest" description="Disordered" evidence="1">
    <location>
        <begin position="631"/>
        <end position="659"/>
    </location>
</feature>
<proteinExistence type="predicted"/>
<feature type="compositionally biased region" description="Basic and acidic residues" evidence="1">
    <location>
        <begin position="335"/>
        <end position="360"/>
    </location>
</feature>
<feature type="compositionally biased region" description="Basic and acidic residues" evidence="1">
    <location>
        <begin position="1128"/>
        <end position="1144"/>
    </location>
</feature>
<feature type="compositionally biased region" description="Basic and acidic residues" evidence="1">
    <location>
        <begin position="1226"/>
        <end position="1249"/>
    </location>
</feature>
<evidence type="ECO:0000256" key="1">
    <source>
        <dbReference type="SAM" id="MobiDB-lite"/>
    </source>
</evidence>
<evidence type="ECO:0000313" key="4">
    <source>
        <dbReference type="Proteomes" id="UP001295684"/>
    </source>
</evidence>
<feature type="compositionally biased region" description="Polar residues" evidence="1">
    <location>
        <begin position="1158"/>
        <end position="1184"/>
    </location>
</feature>
<feature type="compositionally biased region" description="Polar residues" evidence="1">
    <location>
        <begin position="1704"/>
        <end position="1723"/>
    </location>
</feature>
<keyword evidence="4" id="KW-1185">Reference proteome</keyword>
<feature type="region of interest" description="Disordered" evidence="1">
    <location>
        <begin position="1016"/>
        <end position="1272"/>
    </location>
</feature>
<feature type="compositionally biased region" description="Polar residues" evidence="1">
    <location>
        <begin position="1207"/>
        <end position="1221"/>
    </location>
</feature>